<accession>A0A4C1Y7Z7</accession>
<organism evidence="1 2">
    <name type="scientific">Eumeta variegata</name>
    <name type="common">Bagworm moth</name>
    <name type="synonym">Eumeta japonica</name>
    <dbReference type="NCBI Taxonomy" id="151549"/>
    <lineage>
        <taxon>Eukaryota</taxon>
        <taxon>Metazoa</taxon>
        <taxon>Ecdysozoa</taxon>
        <taxon>Arthropoda</taxon>
        <taxon>Hexapoda</taxon>
        <taxon>Insecta</taxon>
        <taxon>Pterygota</taxon>
        <taxon>Neoptera</taxon>
        <taxon>Endopterygota</taxon>
        <taxon>Lepidoptera</taxon>
        <taxon>Glossata</taxon>
        <taxon>Ditrysia</taxon>
        <taxon>Tineoidea</taxon>
        <taxon>Psychidae</taxon>
        <taxon>Oiketicinae</taxon>
        <taxon>Eumeta</taxon>
    </lineage>
</organism>
<reference evidence="1 2" key="1">
    <citation type="journal article" date="2019" name="Commun. Biol.">
        <title>The bagworm genome reveals a unique fibroin gene that provides high tensile strength.</title>
        <authorList>
            <person name="Kono N."/>
            <person name="Nakamura H."/>
            <person name="Ohtoshi R."/>
            <person name="Tomita M."/>
            <person name="Numata K."/>
            <person name="Arakawa K."/>
        </authorList>
    </citation>
    <scope>NUCLEOTIDE SEQUENCE [LARGE SCALE GENOMIC DNA]</scope>
</reference>
<protein>
    <submittedName>
        <fullName evidence="1">Uncharacterized protein</fullName>
    </submittedName>
</protein>
<dbReference type="Proteomes" id="UP000299102">
    <property type="component" value="Unassembled WGS sequence"/>
</dbReference>
<evidence type="ECO:0000313" key="1">
    <source>
        <dbReference type="EMBL" id="GBP70667.1"/>
    </source>
</evidence>
<dbReference type="EMBL" id="BGZK01001082">
    <property type="protein sequence ID" value="GBP70667.1"/>
    <property type="molecule type" value="Genomic_DNA"/>
</dbReference>
<evidence type="ECO:0000313" key="2">
    <source>
        <dbReference type="Proteomes" id="UP000299102"/>
    </source>
</evidence>
<name>A0A4C1Y7Z7_EUMVA</name>
<proteinExistence type="predicted"/>
<comment type="caution">
    <text evidence="1">The sequence shown here is derived from an EMBL/GenBank/DDBJ whole genome shotgun (WGS) entry which is preliminary data.</text>
</comment>
<gene>
    <name evidence="1" type="ORF">EVAR_88841_1</name>
</gene>
<keyword evidence="2" id="KW-1185">Reference proteome</keyword>
<dbReference type="AlphaFoldDB" id="A0A4C1Y7Z7"/>
<sequence length="195" mass="21589">MGEGMLKGGGKKYPQAPAIIAWGCGARERSIKNVIAEVLTAVAGSFQRILGGICQSRLAKVKAGQTESTAHGRVWLNRERAVARRAVHAAMVTYARYRCRRRISRWIARRRPPDAMLINVATHRLLYGHWIMSPSSRGANEQASHQRDVHRCPWTLATPEWPHQCVARFLEENKISNGGGLGLMEGETGSGLPEL</sequence>